<evidence type="ECO:0000313" key="13">
    <source>
        <dbReference type="EMBL" id="CAG9859213.1"/>
    </source>
</evidence>
<keyword evidence="6 11" id="KW-0812">Transmembrane</keyword>
<dbReference type="GO" id="GO:1905897">
    <property type="term" value="P:regulation of response to endoplasmic reticulum stress"/>
    <property type="evidence" value="ECO:0007669"/>
    <property type="project" value="TreeGrafter"/>
</dbReference>
<keyword evidence="8 11" id="KW-0472">Membrane</keyword>
<dbReference type="GO" id="GO:0016020">
    <property type="term" value="C:membrane"/>
    <property type="evidence" value="ECO:0007669"/>
    <property type="project" value="InterPro"/>
</dbReference>
<evidence type="ECO:0000256" key="10">
    <source>
        <dbReference type="ARBA" id="ARBA00045828"/>
    </source>
</evidence>
<feature type="transmembrane region" description="Helical" evidence="11">
    <location>
        <begin position="460"/>
        <end position="482"/>
    </location>
</feature>
<evidence type="ECO:0000256" key="1">
    <source>
        <dbReference type="ARBA" id="ARBA00001350"/>
    </source>
</evidence>
<dbReference type="InterPro" id="IPR001193">
    <property type="entry name" value="MBTPS2"/>
</dbReference>
<keyword evidence="14" id="KW-1185">Reference proteome</keyword>
<dbReference type="PANTHER" id="PTHR13325:SF3">
    <property type="entry name" value="MEMBRANE-BOUND TRANSCRIPTION FACTOR SITE-2 PROTEASE"/>
    <property type="match status" value="1"/>
</dbReference>
<dbReference type="PRINTS" id="PR01000">
    <property type="entry name" value="SREBPS2PTASE"/>
</dbReference>
<evidence type="ECO:0000256" key="11">
    <source>
        <dbReference type="SAM" id="Phobius"/>
    </source>
</evidence>
<evidence type="ECO:0000313" key="14">
    <source>
        <dbReference type="Proteomes" id="UP001153712"/>
    </source>
</evidence>
<dbReference type="GO" id="GO:0031293">
    <property type="term" value="P:membrane protein intracellular domain proteolysis"/>
    <property type="evidence" value="ECO:0007669"/>
    <property type="project" value="TreeGrafter"/>
</dbReference>
<dbReference type="GO" id="GO:0005737">
    <property type="term" value="C:cytoplasm"/>
    <property type="evidence" value="ECO:0007669"/>
    <property type="project" value="TreeGrafter"/>
</dbReference>
<evidence type="ECO:0000256" key="4">
    <source>
        <dbReference type="ARBA" id="ARBA00012347"/>
    </source>
</evidence>
<evidence type="ECO:0000256" key="9">
    <source>
        <dbReference type="ARBA" id="ARBA00032658"/>
    </source>
</evidence>
<dbReference type="Pfam" id="PF02163">
    <property type="entry name" value="Peptidase_M50"/>
    <property type="match status" value="1"/>
</dbReference>
<dbReference type="AlphaFoldDB" id="A0A9N9TJA1"/>
<comment type="catalytic activity">
    <reaction evidence="1">
        <text>Cleaves several transcription factors that are type-2 transmembrane proteins within membrane-spanning domains. Known substrates include sterol regulatory element-binding protein (SREBP) -1, SREBP-2 and forms of the transcriptional activator ATF6. SREBP-2 is cleaved at the site 477-DRSRILL-|-CVLTFLCLSFNPLTSLLQWGGA-505. The residues Asn-Pro, 11 residues distal to the site of cleavage in the membrane-spanning domain, are important for cleavage by S2P endopeptidase. Replacement of either of these residues does not prevent cleavage, but there is no cleavage if both of these residues are replaced.</text>
        <dbReference type="EC" id="3.4.24.85"/>
    </reaction>
</comment>
<evidence type="ECO:0000256" key="2">
    <source>
        <dbReference type="ARBA" id="ARBA00004127"/>
    </source>
</evidence>
<feature type="transmembrane region" description="Helical" evidence="11">
    <location>
        <begin position="6"/>
        <end position="24"/>
    </location>
</feature>
<name>A0A9N9TJA1_PHYSR</name>
<dbReference type="SUPFAM" id="SSF50156">
    <property type="entry name" value="PDZ domain-like"/>
    <property type="match status" value="1"/>
</dbReference>
<evidence type="ECO:0000259" key="12">
    <source>
        <dbReference type="Pfam" id="PF02163"/>
    </source>
</evidence>
<keyword evidence="7 11" id="KW-1133">Transmembrane helix</keyword>
<sequence>MDITTSLIVILVLYGVLLFFDNFFKTCAHYPYIKFLEGTGFEIKFFSIKWRTKAFNRLLIRWGNSNLRFFDWWFTAGLYCTLWFLPIAIILMLYSVFQNFLTTRDQQILIEPVVPGVNLPASELGYYSCSLIVCSIIHELGHALAAVLDDVNLLEVGAHVFFVLPVAYVNLATDKLFAVERKKTLRIICAGIWHNLVLSLIAVIIYLLLPSMFSIFFSVNKGVTVSQIGKNSPIFGHKGLVTGDVIYRINDCKVFDEDSWYGCLSRVKKQQAAFCINHDLIRSLDESVPLKHSDNGKLDCCDGAKSENFCFEHLSSNDDDVLELPNHACLPARKVIEESPNICTSSPHSCPINRFCFRPILNNTASIMTITCRNKLVIYLGYPEDVSRSTEISSYIPKLFFTSPFLPDLVTKFTMYLAFISFGLAIVNVLPFVFMDGQYISEIIVDILLKKRIGNKKCKLIVGVVTTLFTLMLLLHCLYFFYNKIFV</sequence>
<dbReference type="GO" id="GO:0012505">
    <property type="term" value="C:endomembrane system"/>
    <property type="evidence" value="ECO:0007669"/>
    <property type="project" value="UniProtKB-SubCell"/>
</dbReference>
<feature type="transmembrane region" description="Helical" evidence="11">
    <location>
        <begin position="72"/>
        <end position="97"/>
    </location>
</feature>
<accession>A0A9N9TJA1</accession>
<comment type="function">
    <text evidence="10">Zinc metalloprotease that mediates intramembrane proteolysis of proteins such as ATF6, ATF6B, SREBF1/SREBP1 and SREBF2/SREBP2. Catalyzes the second step in the proteolytic activation of the sterol regulatory element-binding proteins (SREBPs) SREBF1/SREBP1 and SREBF2/SREBP2: cleaves SREBPs within the first transmembrane segment, thereby releasing the N-terminal segment with a portion of the transmembrane segment attached. Mature N-terminal SREBP fragments shuttle to the nucleus and activate gene transcription. Also mediates the second step in the proteolytic activation of the cyclic AMP-dependent transcription factor ATF-6 (ATF6 and ATF6B). Involved in intramembrane proteolysis during bone formation. In astrocytes and osteoblasts, upon DNA damage and ER stress, mediates the second step of the regulated intramembrane proteolytic activation of the transcription factor CREB3L1, leading to the inhibition of cell-cycle progression.</text>
</comment>
<evidence type="ECO:0000256" key="7">
    <source>
        <dbReference type="ARBA" id="ARBA00022989"/>
    </source>
</evidence>
<evidence type="ECO:0000256" key="8">
    <source>
        <dbReference type="ARBA" id="ARBA00023136"/>
    </source>
</evidence>
<evidence type="ECO:0000256" key="3">
    <source>
        <dbReference type="ARBA" id="ARBA00009989"/>
    </source>
</evidence>
<dbReference type="Proteomes" id="UP001153712">
    <property type="component" value="Chromosome 2"/>
</dbReference>
<comment type="subcellular location">
    <subcellularLocation>
        <location evidence="2">Endomembrane system</location>
        <topology evidence="2">Multi-pass membrane protein</topology>
    </subcellularLocation>
</comment>
<feature type="domain" description="Peptidase M50" evidence="12">
    <location>
        <begin position="128"/>
        <end position="468"/>
    </location>
</feature>
<dbReference type="GO" id="GO:0004222">
    <property type="term" value="F:metalloendopeptidase activity"/>
    <property type="evidence" value="ECO:0007669"/>
    <property type="project" value="InterPro"/>
</dbReference>
<feature type="transmembrane region" description="Helical" evidence="11">
    <location>
        <begin position="185"/>
        <end position="209"/>
    </location>
</feature>
<dbReference type="InterPro" id="IPR008915">
    <property type="entry name" value="Peptidase_M50"/>
</dbReference>
<dbReference type="EMBL" id="OU900095">
    <property type="protein sequence ID" value="CAG9859213.1"/>
    <property type="molecule type" value="Genomic_DNA"/>
</dbReference>
<protein>
    <recommendedName>
        <fullName evidence="5">Membrane-bound transcription factor site-2 protease</fullName>
        <ecNumber evidence="4">3.4.24.85</ecNumber>
    </recommendedName>
    <alternativeName>
        <fullName evidence="9">Endopeptidase S2P</fullName>
    </alternativeName>
</protein>
<evidence type="ECO:0000256" key="6">
    <source>
        <dbReference type="ARBA" id="ARBA00022692"/>
    </source>
</evidence>
<feature type="transmembrane region" description="Helical" evidence="11">
    <location>
        <begin position="413"/>
        <end position="434"/>
    </location>
</feature>
<gene>
    <name evidence="13" type="ORF">PHYEVI_LOCUS5587</name>
</gene>
<reference evidence="13" key="1">
    <citation type="submission" date="2022-01" db="EMBL/GenBank/DDBJ databases">
        <authorList>
            <person name="King R."/>
        </authorList>
    </citation>
    <scope>NUCLEOTIDE SEQUENCE</scope>
</reference>
<comment type="similarity">
    <text evidence="3">Belongs to the peptidase M50A family.</text>
</comment>
<dbReference type="InterPro" id="IPR036034">
    <property type="entry name" value="PDZ_sf"/>
</dbReference>
<organism evidence="13 14">
    <name type="scientific">Phyllotreta striolata</name>
    <name type="common">Striped flea beetle</name>
    <name type="synonym">Crioceris striolata</name>
    <dbReference type="NCBI Taxonomy" id="444603"/>
    <lineage>
        <taxon>Eukaryota</taxon>
        <taxon>Metazoa</taxon>
        <taxon>Ecdysozoa</taxon>
        <taxon>Arthropoda</taxon>
        <taxon>Hexapoda</taxon>
        <taxon>Insecta</taxon>
        <taxon>Pterygota</taxon>
        <taxon>Neoptera</taxon>
        <taxon>Endopterygota</taxon>
        <taxon>Coleoptera</taxon>
        <taxon>Polyphaga</taxon>
        <taxon>Cucujiformia</taxon>
        <taxon>Chrysomeloidea</taxon>
        <taxon>Chrysomelidae</taxon>
        <taxon>Galerucinae</taxon>
        <taxon>Alticini</taxon>
        <taxon>Phyllotreta</taxon>
    </lineage>
</organism>
<proteinExistence type="inferred from homology"/>
<dbReference type="EC" id="3.4.24.85" evidence="4"/>
<dbReference type="PANTHER" id="PTHR13325">
    <property type="entry name" value="PROTEASE M50 MEMBRANE-BOUND TRANSCRIPTION FACTOR SITE 2 PROTEASE"/>
    <property type="match status" value="1"/>
</dbReference>
<dbReference type="OrthoDB" id="69989at2759"/>
<evidence type="ECO:0000256" key="5">
    <source>
        <dbReference type="ARBA" id="ARBA00014400"/>
    </source>
</evidence>